<proteinExistence type="predicted"/>
<name>A0A081BFT7_9LACO</name>
<protein>
    <submittedName>
        <fullName evidence="1">Transcriptional regulator</fullName>
    </submittedName>
</protein>
<dbReference type="STRING" id="1291743.LOSG293_010030"/>
<accession>A0A081BFT7</accession>
<reference evidence="1" key="1">
    <citation type="journal article" date="2014" name="Genome Announc.">
        <title>Draft Genome Sequence of Lactobacillus oryzae Strain SG293T.</title>
        <authorList>
            <person name="Tanizawa Y."/>
            <person name="Fujisawa T."/>
            <person name="Mochizuki T."/>
            <person name="Kaminuma E."/>
            <person name="Nakamura Y."/>
            <person name="Tohno M."/>
        </authorList>
    </citation>
    <scope>NUCLEOTIDE SEQUENCE [LARGE SCALE GENOMIC DNA]</scope>
    <source>
        <strain evidence="1">SG293</strain>
    </source>
</reference>
<dbReference type="OrthoDB" id="9803735at2"/>
<organism evidence="1 2">
    <name type="scientific">Secundilactobacillus oryzae JCM 18671</name>
    <dbReference type="NCBI Taxonomy" id="1291743"/>
    <lineage>
        <taxon>Bacteria</taxon>
        <taxon>Bacillati</taxon>
        <taxon>Bacillota</taxon>
        <taxon>Bacilli</taxon>
        <taxon>Lactobacillales</taxon>
        <taxon>Lactobacillaceae</taxon>
        <taxon>Secundilactobacillus</taxon>
    </lineage>
</organism>
<comment type="caution">
    <text evidence="1">The sequence shown here is derived from an EMBL/GenBank/DDBJ whole genome shotgun (WGS) entry which is preliminary data.</text>
</comment>
<dbReference type="EMBL" id="BBJM01000001">
    <property type="protein sequence ID" value="GAK46905.1"/>
    <property type="molecule type" value="Genomic_DNA"/>
</dbReference>
<dbReference type="AlphaFoldDB" id="A0A081BFT7"/>
<sequence>MKIIGSYNLIGNALSLVSTGHVGVLSLEQVTNYENEPNIIFKKLNPIVNEPVSMIWKNSSPLSNIAQIFLERIQGEVKTKQA</sequence>
<evidence type="ECO:0000313" key="2">
    <source>
        <dbReference type="Proteomes" id="UP000028700"/>
    </source>
</evidence>
<keyword evidence="2" id="KW-1185">Reference proteome</keyword>
<gene>
    <name evidence="1" type="ORF">LOSG293_010030</name>
</gene>
<evidence type="ECO:0000313" key="1">
    <source>
        <dbReference type="EMBL" id="GAK46905.1"/>
    </source>
</evidence>
<dbReference type="Proteomes" id="UP000028700">
    <property type="component" value="Unassembled WGS sequence"/>
</dbReference>